<organism evidence="3 4">
    <name type="scientific">Rhizopus azygosporus</name>
    <name type="common">Rhizopus microsporus var. azygosporus</name>
    <dbReference type="NCBI Taxonomy" id="86630"/>
    <lineage>
        <taxon>Eukaryota</taxon>
        <taxon>Fungi</taxon>
        <taxon>Fungi incertae sedis</taxon>
        <taxon>Mucoromycota</taxon>
        <taxon>Mucoromycotina</taxon>
        <taxon>Mucoromycetes</taxon>
        <taxon>Mucorales</taxon>
        <taxon>Mucorineae</taxon>
        <taxon>Rhizopodaceae</taxon>
        <taxon>Rhizopus</taxon>
    </lineage>
</organism>
<name>A0A367K7A8_RHIAZ</name>
<feature type="transmembrane region" description="Helical" evidence="2">
    <location>
        <begin position="299"/>
        <end position="320"/>
    </location>
</feature>
<evidence type="ECO:0000313" key="3">
    <source>
        <dbReference type="EMBL" id="RCH98057.1"/>
    </source>
</evidence>
<accession>A0A367K7A8</accession>
<protein>
    <submittedName>
        <fullName evidence="3">Uncharacterized protein</fullName>
    </submittedName>
</protein>
<evidence type="ECO:0000256" key="2">
    <source>
        <dbReference type="SAM" id="Phobius"/>
    </source>
</evidence>
<feature type="transmembrane region" description="Helical" evidence="2">
    <location>
        <begin position="181"/>
        <end position="204"/>
    </location>
</feature>
<evidence type="ECO:0000313" key="4">
    <source>
        <dbReference type="Proteomes" id="UP000252139"/>
    </source>
</evidence>
<feature type="transmembrane region" description="Helical" evidence="2">
    <location>
        <begin position="153"/>
        <end position="175"/>
    </location>
</feature>
<keyword evidence="2" id="KW-0472">Membrane</keyword>
<feature type="transmembrane region" description="Helical" evidence="2">
    <location>
        <begin position="81"/>
        <end position="103"/>
    </location>
</feature>
<keyword evidence="4" id="KW-1185">Reference proteome</keyword>
<dbReference type="PANTHER" id="PTHR18640:SF5">
    <property type="entry name" value="SODIUM_BILE ACID COTRANSPORTER 7"/>
    <property type="match status" value="1"/>
</dbReference>
<feature type="region of interest" description="Disordered" evidence="1">
    <location>
        <begin position="441"/>
        <end position="486"/>
    </location>
</feature>
<dbReference type="EMBL" id="PJQL01000227">
    <property type="protein sequence ID" value="RCH98057.1"/>
    <property type="molecule type" value="Genomic_DNA"/>
</dbReference>
<dbReference type="AlphaFoldDB" id="A0A367K7A8"/>
<feature type="transmembrane region" description="Helical" evidence="2">
    <location>
        <begin position="216"/>
        <end position="238"/>
    </location>
</feature>
<dbReference type="Gene3D" id="1.20.1530.20">
    <property type="match status" value="1"/>
</dbReference>
<feature type="compositionally biased region" description="Basic and acidic residues" evidence="1">
    <location>
        <begin position="442"/>
        <end position="453"/>
    </location>
</feature>
<dbReference type="Proteomes" id="UP000252139">
    <property type="component" value="Unassembled WGS sequence"/>
</dbReference>
<comment type="caution">
    <text evidence="3">The sequence shown here is derived from an EMBL/GenBank/DDBJ whole genome shotgun (WGS) entry which is preliminary data.</text>
</comment>
<proteinExistence type="predicted"/>
<dbReference type="PANTHER" id="PTHR18640">
    <property type="entry name" value="SOLUTE CARRIER FAMILY 10 MEMBER 7"/>
    <property type="match status" value="1"/>
</dbReference>
<sequence length="486" mass="53884">MPIKAMFPSSSSPSLFLGLFKLIMNESKLKSNASFSSAVTIQNADRKQITPSVYSEKSMTIAAESVKKKSFKDMLRSIRRVAWALFVKYWFLLGLLVAIVLAIEFPNVARKGGYIRAEWTIKWGAVIVIFLISGLSLRTKILAQTILRIRLHLLIQIVNLIVIPFFVFGLVLLFFKLHMDISSLLLVGVVIAASTPTTVSSNVVMTKNAKGNEASALMNAALGNVLGIFVSPALVSLFQDPLIAATPENESTTEAAGTVDFISVLKQLGLTVLAPLVVGQIFQWFFTEQVAKYKAKFRLSDVSSFMLLTMVWSVFSDAVYSGSFNAVKPKDIAAVAIMNAGFYILFSLLCLVLGRLPLPRFINTPNWVKRLRYSREDTVAIMYCGATKTVAMGVPLINVLYSNGDPGTVGVLSTPLLLYHVEQLILGNIEVELLKKWVSRGQEQDDHETQTPRDEEENVYDSEITQSNYHTHRPSPLSQQHIPNEK</sequence>
<feature type="transmembrane region" description="Helical" evidence="2">
    <location>
        <begin position="268"/>
        <end position="287"/>
    </location>
</feature>
<gene>
    <name evidence="3" type="ORF">CU097_006527</name>
</gene>
<dbReference type="InterPro" id="IPR016833">
    <property type="entry name" value="Put_Na-Bile_cotransptr"/>
</dbReference>
<evidence type="ECO:0000256" key="1">
    <source>
        <dbReference type="SAM" id="MobiDB-lite"/>
    </source>
</evidence>
<feature type="transmembrane region" description="Helical" evidence="2">
    <location>
        <begin position="123"/>
        <end position="141"/>
    </location>
</feature>
<reference evidence="3 4" key="1">
    <citation type="journal article" date="2018" name="G3 (Bethesda)">
        <title>Phylogenetic and Phylogenomic Definition of Rhizopus Species.</title>
        <authorList>
            <person name="Gryganskyi A.P."/>
            <person name="Golan J."/>
            <person name="Dolatabadi S."/>
            <person name="Mondo S."/>
            <person name="Robb S."/>
            <person name="Idnurm A."/>
            <person name="Muszewska A."/>
            <person name="Steczkiewicz K."/>
            <person name="Masonjones S."/>
            <person name="Liao H.L."/>
            <person name="Gajdeczka M.T."/>
            <person name="Anike F."/>
            <person name="Vuek A."/>
            <person name="Anishchenko I.M."/>
            <person name="Voigt K."/>
            <person name="de Hoog G.S."/>
            <person name="Smith M.E."/>
            <person name="Heitman J."/>
            <person name="Vilgalys R."/>
            <person name="Stajich J.E."/>
        </authorList>
    </citation>
    <scope>NUCLEOTIDE SEQUENCE [LARGE SCALE GENOMIC DNA]</scope>
    <source>
        <strain evidence="3 4">CBS 357.93</strain>
    </source>
</reference>
<dbReference type="GO" id="GO:0005886">
    <property type="term" value="C:plasma membrane"/>
    <property type="evidence" value="ECO:0007669"/>
    <property type="project" value="TreeGrafter"/>
</dbReference>
<feature type="transmembrane region" description="Helical" evidence="2">
    <location>
        <begin position="332"/>
        <end position="353"/>
    </location>
</feature>
<feature type="compositionally biased region" description="Polar residues" evidence="1">
    <location>
        <begin position="476"/>
        <end position="486"/>
    </location>
</feature>
<dbReference type="InterPro" id="IPR038770">
    <property type="entry name" value="Na+/solute_symporter_sf"/>
</dbReference>
<dbReference type="Pfam" id="PF13593">
    <property type="entry name" value="SBF_like"/>
    <property type="match status" value="1"/>
</dbReference>
<keyword evidence="2" id="KW-1133">Transmembrane helix</keyword>
<keyword evidence="2" id="KW-0812">Transmembrane</keyword>
<dbReference type="OrthoDB" id="188035at2759"/>